<dbReference type="PANTHER" id="PTHR32282">
    <property type="entry name" value="BINDING PROTEIN TRANSPEPTIDASE, PUTATIVE-RELATED"/>
    <property type="match status" value="1"/>
</dbReference>
<evidence type="ECO:0000256" key="4">
    <source>
        <dbReference type="ARBA" id="ARBA00022676"/>
    </source>
</evidence>
<evidence type="ECO:0000256" key="8">
    <source>
        <dbReference type="ARBA" id="ARBA00022960"/>
    </source>
</evidence>
<keyword evidence="3" id="KW-0645">Protease</keyword>
<dbReference type="GO" id="GO:0008955">
    <property type="term" value="F:peptidoglycan glycosyltransferase activity"/>
    <property type="evidence" value="ECO:0007669"/>
    <property type="project" value="UniProtKB-EC"/>
</dbReference>
<keyword evidence="21" id="KW-1185">Reference proteome</keyword>
<evidence type="ECO:0000256" key="14">
    <source>
        <dbReference type="ARBA" id="ARBA00034000"/>
    </source>
</evidence>
<dbReference type="GO" id="GO:0009002">
    <property type="term" value="F:serine-type D-Ala-D-Ala carboxypeptidase activity"/>
    <property type="evidence" value="ECO:0007669"/>
    <property type="project" value="UniProtKB-EC"/>
</dbReference>
<keyword evidence="9" id="KW-0573">Peptidoglycan synthesis</keyword>
<evidence type="ECO:0000259" key="18">
    <source>
        <dbReference type="Pfam" id="PF00905"/>
    </source>
</evidence>
<dbReference type="Gene3D" id="3.90.1310.40">
    <property type="match status" value="1"/>
</dbReference>
<keyword evidence="6 17" id="KW-0812">Transmembrane</keyword>
<keyword evidence="4" id="KW-0328">Glycosyltransferase</keyword>
<dbReference type="PATRIC" id="fig|1423735.3.peg.1552"/>
<evidence type="ECO:0000256" key="17">
    <source>
        <dbReference type="SAM" id="Phobius"/>
    </source>
</evidence>
<evidence type="ECO:0000259" key="19">
    <source>
        <dbReference type="Pfam" id="PF00912"/>
    </source>
</evidence>
<evidence type="ECO:0000256" key="7">
    <source>
        <dbReference type="ARBA" id="ARBA00022801"/>
    </source>
</evidence>
<evidence type="ECO:0000313" key="20">
    <source>
        <dbReference type="EMBL" id="KRM10270.1"/>
    </source>
</evidence>
<evidence type="ECO:0000313" key="21">
    <source>
        <dbReference type="Proteomes" id="UP000051315"/>
    </source>
</evidence>
<name>A0A0R1VX54_9LACO</name>
<feature type="transmembrane region" description="Helical" evidence="17">
    <location>
        <begin position="68"/>
        <end position="91"/>
    </location>
</feature>
<evidence type="ECO:0000256" key="1">
    <source>
        <dbReference type="ARBA" id="ARBA00022475"/>
    </source>
</evidence>
<evidence type="ECO:0000256" key="13">
    <source>
        <dbReference type="ARBA" id="ARBA00023316"/>
    </source>
</evidence>
<comment type="caution">
    <text evidence="20">The sequence shown here is derived from an EMBL/GenBank/DDBJ whole genome shotgun (WGS) entry which is preliminary data.</text>
</comment>
<dbReference type="Gene3D" id="3.40.50.12800">
    <property type="match status" value="1"/>
</dbReference>
<keyword evidence="2" id="KW-0121">Carboxypeptidase</keyword>
<dbReference type="GO" id="GO:0008360">
    <property type="term" value="P:regulation of cell shape"/>
    <property type="evidence" value="ECO:0007669"/>
    <property type="project" value="UniProtKB-KW"/>
</dbReference>
<dbReference type="GO" id="GO:0071555">
    <property type="term" value="P:cell wall organization"/>
    <property type="evidence" value="ECO:0007669"/>
    <property type="project" value="UniProtKB-KW"/>
</dbReference>
<dbReference type="STRING" id="1423735.FC15_GL001503"/>
<dbReference type="GO" id="GO:0030288">
    <property type="term" value="C:outer membrane-bounded periplasmic space"/>
    <property type="evidence" value="ECO:0007669"/>
    <property type="project" value="TreeGrafter"/>
</dbReference>
<organism evidence="20 21">
    <name type="scientific">Lapidilactobacillus concavus DSM 17758</name>
    <dbReference type="NCBI Taxonomy" id="1423735"/>
    <lineage>
        <taxon>Bacteria</taxon>
        <taxon>Bacillati</taxon>
        <taxon>Bacillota</taxon>
        <taxon>Bacilli</taxon>
        <taxon>Lactobacillales</taxon>
        <taxon>Lactobacillaceae</taxon>
        <taxon>Lapidilactobacillus</taxon>
    </lineage>
</organism>
<dbReference type="AlphaFoldDB" id="A0A0R1VX54"/>
<dbReference type="EMBL" id="AZFX01000040">
    <property type="protein sequence ID" value="KRM10270.1"/>
    <property type="molecule type" value="Genomic_DNA"/>
</dbReference>
<feature type="region of interest" description="Disordered" evidence="16">
    <location>
        <begin position="840"/>
        <end position="921"/>
    </location>
</feature>
<keyword evidence="7" id="KW-0378">Hydrolase</keyword>
<dbReference type="GO" id="GO:0006508">
    <property type="term" value="P:proteolysis"/>
    <property type="evidence" value="ECO:0007669"/>
    <property type="project" value="UniProtKB-KW"/>
</dbReference>
<dbReference type="PANTHER" id="PTHR32282:SF32">
    <property type="entry name" value="PENICILLIN-BINDING PROTEIN 2A"/>
    <property type="match status" value="1"/>
</dbReference>
<dbReference type="InterPro" id="IPR050396">
    <property type="entry name" value="Glycosyltr_51/Transpeptidase"/>
</dbReference>
<reference evidence="20 21" key="1">
    <citation type="journal article" date="2015" name="Genome Announc.">
        <title>Expanding the biotechnology potential of lactobacilli through comparative genomics of 213 strains and associated genera.</title>
        <authorList>
            <person name="Sun Z."/>
            <person name="Harris H.M."/>
            <person name="McCann A."/>
            <person name="Guo C."/>
            <person name="Argimon S."/>
            <person name="Zhang W."/>
            <person name="Yang X."/>
            <person name="Jeffery I.B."/>
            <person name="Cooney J.C."/>
            <person name="Kagawa T.F."/>
            <person name="Liu W."/>
            <person name="Song Y."/>
            <person name="Salvetti E."/>
            <person name="Wrobel A."/>
            <person name="Rasinkangas P."/>
            <person name="Parkhill J."/>
            <person name="Rea M.C."/>
            <person name="O'Sullivan O."/>
            <person name="Ritari J."/>
            <person name="Douillard F.P."/>
            <person name="Paul Ross R."/>
            <person name="Yang R."/>
            <person name="Briner A.E."/>
            <person name="Felis G.E."/>
            <person name="de Vos W.M."/>
            <person name="Barrangou R."/>
            <person name="Klaenhammer T.R."/>
            <person name="Caufield P.W."/>
            <person name="Cui Y."/>
            <person name="Zhang H."/>
            <person name="O'Toole P.W."/>
        </authorList>
    </citation>
    <scope>NUCLEOTIDE SEQUENCE [LARGE SCALE GENOMIC DNA]</scope>
    <source>
        <strain evidence="20 21">DSM 17758</strain>
    </source>
</reference>
<evidence type="ECO:0000256" key="10">
    <source>
        <dbReference type="ARBA" id="ARBA00022989"/>
    </source>
</evidence>
<dbReference type="GO" id="GO:0008658">
    <property type="term" value="F:penicillin binding"/>
    <property type="evidence" value="ECO:0007669"/>
    <property type="project" value="InterPro"/>
</dbReference>
<dbReference type="InterPro" id="IPR001460">
    <property type="entry name" value="PCN-bd_Tpept"/>
</dbReference>
<evidence type="ECO:0000256" key="12">
    <source>
        <dbReference type="ARBA" id="ARBA00023268"/>
    </source>
</evidence>
<keyword evidence="1" id="KW-1003">Cell membrane</keyword>
<evidence type="ECO:0000256" key="6">
    <source>
        <dbReference type="ARBA" id="ARBA00022692"/>
    </source>
</evidence>
<dbReference type="InterPro" id="IPR001264">
    <property type="entry name" value="Glyco_trans_51"/>
</dbReference>
<dbReference type="SUPFAM" id="SSF56601">
    <property type="entry name" value="beta-lactamase/transpeptidase-like"/>
    <property type="match status" value="1"/>
</dbReference>
<dbReference type="InterPro" id="IPR023346">
    <property type="entry name" value="Lysozyme-like_dom_sf"/>
</dbReference>
<keyword evidence="11 17" id="KW-0472">Membrane</keyword>
<keyword evidence="12" id="KW-0511">Multifunctional enzyme</keyword>
<keyword evidence="5 20" id="KW-0808">Transferase</keyword>
<dbReference type="InterPro" id="IPR036950">
    <property type="entry name" value="PBP_transglycosylase"/>
</dbReference>
<dbReference type="Gene3D" id="3.40.710.10">
    <property type="entry name" value="DD-peptidase/beta-lactamase superfamily"/>
    <property type="match status" value="1"/>
</dbReference>
<feature type="domain" description="Glycosyl transferase family 51" evidence="19">
    <location>
        <begin position="127"/>
        <end position="311"/>
    </location>
</feature>
<evidence type="ECO:0000256" key="11">
    <source>
        <dbReference type="ARBA" id="ARBA00023136"/>
    </source>
</evidence>
<dbReference type="Gene3D" id="1.10.3810.10">
    <property type="entry name" value="Biosynthetic peptidoglycan transglycosylase-like"/>
    <property type="match status" value="1"/>
</dbReference>
<evidence type="ECO:0000256" key="16">
    <source>
        <dbReference type="SAM" id="MobiDB-lite"/>
    </source>
</evidence>
<comment type="catalytic activity">
    <reaction evidence="15">
        <text>[GlcNAc-(1-&gt;4)-Mur2Ac(oyl-L-Ala-gamma-D-Glu-L-Lys-D-Ala-D-Ala)](n)-di-trans,octa-cis-undecaprenyl diphosphate + beta-D-GlcNAc-(1-&gt;4)-Mur2Ac(oyl-L-Ala-gamma-D-Glu-L-Lys-D-Ala-D-Ala)-di-trans,octa-cis-undecaprenyl diphosphate = [GlcNAc-(1-&gt;4)-Mur2Ac(oyl-L-Ala-gamma-D-Glu-L-Lys-D-Ala-D-Ala)](n+1)-di-trans,octa-cis-undecaprenyl diphosphate + di-trans,octa-cis-undecaprenyl diphosphate + H(+)</text>
        <dbReference type="Rhea" id="RHEA:23708"/>
        <dbReference type="Rhea" id="RHEA-COMP:9602"/>
        <dbReference type="Rhea" id="RHEA-COMP:9603"/>
        <dbReference type="ChEBI" id="CHEBI:15378"/>
        <dbReference type="ChEBI" id="CHEBI:58405"/>
        <dbReference type="ChEBI" id="CHEBI:60033"/>
        <dbReference type="ChEBI" id="CHEBI:78435"/>
        <dbReference type="EC" id="2.4.99.28"/>
    </reaction>
</comment>
<comment type="catalytic activity">
    <reaction evidence="14">
        <text>Preferential cleavage: (Ac)2-L-Lys-D-Ala-|-D-Ala. Also transpeptidation of peptidyl-alanyl moieties that are N-acyl substituents of D-alanine.</text>
        <dbReference type="EC" id="3.4.16.4"/>
    </reaction>
</comment>
<dbReference type="InterPro" id="IPR012338">
    <property type="entry name" value="Beta-lactam/transpept-like"/>
</dbReference>
<feature type="domain" description="Penicillin-binding protein transpeptidase" evidence="18">
    <location>
        <begin position="453"/>
        <end position="721"/>
    </location>
</feature>
<evidence type="ECO:0000256" key="9">
    <source>
        <dbReference type="ARBA" id="ARBA00022984"/>
    </source>
</evidence>
<accession>A0A0R1VX54</accession>
<keyword evidence="10 17" id="KW-1133">Transmembrane helix</keyword>
<keyword evidence="13" id="KW-0961">Cell wall biogenesis/degradation</keyword>
<dbReference type="Pfam" id="PF00912">
    <property type="entry name" value="Transgly"/>
    <property type="match status" value="1"/>
</dbReference>
<evidence type="ECO:0000256" key="3">
    <source>
        <dbReference type="ARBA" id="ARBA00022670"/>
    </source>
</evidence>
<sequence length="921" mass="101103">MALFVNEPQEWWAKLRLQLQKWSRNFGRLLQQLFKKLQRFIKQQNQNSQNPQDWQFKFNVVMSTIRTLVLYGVAFLLVLGGLGVGLGIGYFSGLMSHEDVPSYTSMKRQISDMKQSSELYFADNVKLANVKSDLIRTKVTADQISPYLKAAIVATEDSDFYEHDGVVPKSLIRAVLADVTGMGTQTGGSTLTQQLVKMQLLSSETTWKRKAIEVMLALRVNKYFSKEQILSSYLNVATFGRNNAGQNIAGVQAAAKGIFGVTAKNLSLPQAAFIAGLPQSPSIYTPFTQTGTLKKDYSLGLKRKNVVLFRMLRNGDITQQQYDDAKKVDLAKQFLQKGTAAQQNVKYGYVYNLVLGQARTILIKQLIQQDGRKVAQVEKDKALYQTYYDSADTLLRQKGYRVDSTINKTLYDGLQDATSEASANFGPSYTETAYDNNLQKTVTITEPVQVGSILLDNNSGKVLAFVGGRDYDESQVNHAFNTLRSPGSTMKPLMVYGPAVENKVINTQTQLADFPQDFNGYKPSDYGQTSLNKFVSASDALEHSYNLPTVNLYNYLLNKTSVNPSNYMKKMGINLTAKESSELGIALGGTSEGISVKQNASAFSTFANQGERVQPYVITKITAPNGSVIYHHKEAKTTVFSKNTAYIIQHMLHNVVTEGTASSLKWRLNFNTDHVWGKTGTTNDNKDIWFVGSTPGMTLASWMGYDNFYGNQHTLNSSASSANLTYWSQMANLIYSQQPSLLKLDHAMARPSGVKSHQVLSSTGTAEGNLTVNNQSFDLKGNLVTALFNDSNPTAPSEKFAIGGTDKNYQLFWDNFMGKHNNYGVRLNMDAKGNVIDGNGNIVNEDDNTTSSTTTTSTTNPTTNVIANQTSRSATSSSSSASSSSSSSVASTITPAADTTTGTGTTPDTTDDTTQTTGTTR</sequence>
<protein>
    <submittedName>
        <fullName evidence="20">Bifunctional glycosyltransferase transpeptidase penicillin-binding protein 1B</fullName>
    </submittedName>
</protein>
<evidence type="ECO:0000256" key="5">
    <source>
        <dbReference type="ARBA" id="ARBA00022679"/>
    </source>
</evidence>
<evidence type="ECO:0000256" key="15">
    <source>
        <dbReference type="ARBA" id="ARBA00049902"/>
    </source>
</evidence>
<dbReference type="SUPFAM" id="SSF53955">
    <property type="entry name" value="Lysozyme-like"/>
    <property type="match status" value="1"/>
</dbReference>
<proteinExistence type="predicted"/>
<dbReference type="GO" id="GO:0009252">
    <property type="term" value="P:peptidoglycan biosynthetic process"/>
    <property type="evidence" value="ECO:0007669"/>
    <property type="project" value="UniProtKB-KW"/>
</dbReference>
<gene>
    <name evidence="20" type="ORF">FC15_GL001503</name>
</gene>
<dbReference type="Proteomes" id="UP000051315">
    <property type="component" value="Unassembled WGS sequence"/>
</dbReference>
<dbReference type="Pfam" id="PF00905">
    <property type="entry name" value="Transpeptidase"/>
    <property type="match status" value="1"/>
</dbReference>
<keyword evidence="8" id="KW-0133">Cell shape</keyword>
<evidence type="ECO:0000256" key="2">
    <source>
        <dbReference type="ARBA" id="ARBA00022645"/>
    </source>
</evidence>